<keyword evidence="1" id="KW-0812">Transmembrane</keyword>
<dbReference type="AlphaFoldDB" id="A0A368NK20"/>
<dbReference type="RefSeq" id="WP_114338281.1">
    <property type="nucleotide sequence ID" value="NZ_QPID01000005.1"/>
</dbReference>
<dbReference type="Proteomes" id="UP000252558">
    <property type="component" value="Unassembled WGS sequence"/>
</dbReference>
<proteinExistence type="predicted"/>
<protein>
    <submittedName>
        <fullName evidence="2">Uncharacterized protein</fullName>
    </submittedName>
</protein>
<keyword evidence="1" id="KW-1133">Transmembrane helix</keyword>
<dbReference type="EMBL" id="QPID01000005">
    <property type="protein sequence ID" value="RCU49994.1"/>
    <property type="molecule type" value="Genomic_DNA"/>
</dbReference>
<sequence>MIEKIIKSAGLLFILSAAMIGAVIVSVVYSLLFSAEGSTYPSLLSKFLNSNEALVHIASGGQLSEVFIEPDLRLLLVFFVGFVGFVGVVALSSILHAFVSGGLSLLKYESKYKESI</sequence>
<accession>A0A368NK20</accession>
<evidence type="ECO:0000256" key="1">
    <source>
        <dbReference type="SAM" id="Phobius"/>
    </source>
</evidence>
<keyword evidence="3" id="KW-1185">Reference proteome</keyword>
<evidence type="ECO:0000313" key="3">
    <source>
        <dbReference type="Proteomes" id="UP000252558"/>
    </source>
</evidence>
<feature type="transmembrane region" description="Helical" evidence="1">
    <location>
        <begin position="12"/>
        <end position="32"/>
    </location>
</feature>
<comment type="caution">
    <text evidence="2">The sequence shown here is derived from an EMBL/GenBank/DDBJ whole genome shotgun (WGS) entry which is preliminary data.</text>
</comment>
<keyword evidence="1" id="KW-0472">Membrane</keyword>
<organism evidence="2 3">
    <name type="scientific">Corallincola holothuriorum</name>
    <dbReference type="NCBI Taxonomy" id="2282215"/>
    <lineage>
        <taxon>Bacteria</taxon>
        <taxon>Pseudomonadati</taxon>
        <taxon>Pseudomonadota</taxon>
        <taxon>Gammaproteobacteria</taxon>
        <taxon>Alteromonadales</taxon>
        <taxon>Psychromonadaceae</taxon>
        <taxon>Corallincola</taxon>
    </lineage>
</organism>
<evidence type="ECO:0000313" key="2">
    <source>
        <dbReference type="EMBL" id="RCU49994.1"/>
    </source>
</evidence>
<name>A0A368NK20_9GAMM</name>
<feature type="transmembrane region" description="Helical" evidence="1">
    <location>
        <begin position="74"/>
        <end position="106"/>
    </location>
</feature>
<reference evidence="2 3" key="1">
    <citation type="submission" date="2018-07" db="EMBL/GenBank/DDBJ databases">
        <title>Corallincola holothuriorum sp. nov., a new facultative anaerobe isolated from sea cucumber Apostichopus japonicus.</title>
        <authorList>
            <person name="Xia H."/>
        </authorList>
    </citation>
    <scope>NUCLEOTIDE SEQUENCE [LARGE SCALE GENOMIC DNA]</scope>
    <source>
        <strain evidence="2 3">C4</strain>
    </source>
</reference>
<gene>
    <name evidence="2" type="ORF">DU002_10230</name>
</gene>